<dbReference type="KEGG" id="bgh:BDBG_04677"/>
<proteinExistence type="predicted"/>
<dbReference type="OrthoDB" id="4184375at2759"/>
<dbReference type="EMBL" id="GG657456">
    <property type="protein sequence ID" value="OAT09116.1"/>
    <property type="molecule type" value="Genomic_DNA"/>
</dbReference>
<gene>
    <name evidence="2" type="ORF">BDBG_04677</name>
</gene>
<sequence length="345" mass="39169">MSPLNDQTTSMSAFGYVSSEPSSEDSRNERILHWLNSQGDPDFENDNHIRTGAEIVIRIKGTDGQADEYVHLRPPRSNIDVDFESSTGTVTIREVTTVPAAETMEGEVEQQGEAEEGLHPSTAGPMPEATKPPHLSVLLRLNRSICELVALEELNDTSLLLSIDIMDGQRLSTENHQYGFISGRVVSALENVMRQPRQIRAMQILLPASQIPWKWTATTVLVTFGKISGRERRNMGLIYQRVRECQYQIQEYDKVVPKEKMLGELVEQEEVAVRNLEKLDVGERREWLEKYERIVDEQAVVKTRDQWVLEGERLKEEHNALMDVVGGFTKAADGLEELARRDKEI</sequence>
<protein>
    <submittedName>
        <fullName evidence="2">Uncharacterized protein</fullName>
    </submittedName>
</protein>
<organism evidence="2 3">
    <name type="scientific">Blastomyces gilchristii (strain SLH14081)</name>
    <name type="common">Blastomyces dermatitidis</name>
    <dbReference type="NCBI Taxonomy" id="559298"/>
    <lineage>
        <taxon>Eukaryota</taxon>
        <taxon>Fungi</taxon>
        <taxon>Dikarya</taxon>
        <taxon>Ascomycota</taxon>
        <taxon>Pezizomycotina</taxon>
        <taxon>Eurotiomycetes</taxon>
        <taxon>Eurotiomycetidae</taxon>
        <taxon>Onygenales</taxon>
        <taxon>Ajellomycetaceae</taxon>
        <taxon>Blastomyces</taxon>
    </lineage>
</organism>
<dbReference type="Proteomes" id="UP000002038">
    <property type="component" value="Unassembled WGS sequence"/>
</dbReference>
<dbReference type="GeneID" id="8504569"/>
<keyword evidence="3" id="KW-1185">Reference proteome</keyword>
<feature type="region of interest" description="Disordered" evidence="1">
    <location>
        <begin position="104"/>
        <end position="131"/>
    </location>
</feature>
<accession>A0A179UM15</accession>
<dbReference type="AlphaFoldDB" id="A0A179UM15"/>
<evidence type="ECO:0000313" key="2">
    <source>
        <dbReference type="EMBL" id="OAT09116.1"/>
    </source>
</evidence>
<evidence type="ECO:0000256" key="1">
    <source>
        <dbReference type="SAM" id="MobiDB-lite"/>
    </source>
</evidence>
<feature type="compositionally biased region" description="Polar residues" evidence="1">
    <location>
        <begin position="1"/>
        <end position="12"/>
    </location>
</feature>
<feature type="compositionally biased region" description="Acidic residues" evidence="1">
    <location>
        <begin position="104"/>
        <end position="115"/>
    </location>
</feature>
<feature type="region of interest" description="Disordered" evidence="1">
    <location>
        <begin position="1"/>
        <end position="26"/>
    </location>
</feature>
<dbReference type="STRING" id="559298.A0A179UM15"/>
<evidence type="ECO:0000313" key="3">
    <source>
        <dbReference type="Proteomes" id="UP000002038"/>
    </source>
</evidence>
<dbReference type="RefSeq" id="XP_031578651.1">
    <property type="nucleotide sequence ID" value="XM_031721787.1"/>
</dbReference>
<name>A0A179UM15_BLAGS</name>
<reference evidence="3" key="1">
    <citation type="journal article" date="2015" name="PLoS Genet.">
        <title>The dynamic genome and transcriptome of the human fungal pathogen Blastomyces and close relative Emmonsia.</title>
        <authorList>
            <person name="Munoz J.F."/>
            <person name="Gauthier G.M."/>
            <person name="Desjardins C.A."/>
            <person name="Gallo J.E."/>
            <person name="Holder J."/>
            <person name="Sullivan T.D."/>
            <person name="Marty A.J."/>
            <person name="Carmen J.C."/>
            <person name="Chen Z."/>
            <person name="Ding L."/>
            <person name="Gujja S."/>
            <person name="Magrini V."/>
            <person name="Misas E."/>
            <person name="Mitreva M."/>
            <person name="Priest M."/>
            <person name="Saif S."/>
            <person name="Whiston E.A."/>
            <person name="Young S."/>
            <person name="Zeng Q."/>
            <person name="Goldman W.E."/>
            <person name="Mardis E.R."/>
            <person name="Taylor J.W."/>
            <person name="McEwen J.G."/>
            <person name="Clay O.K."/>
            <person name="Klein B.S."/>
            <person name="Cuomo C.A."/>
        </authorList>
    </citation>
    <scope>NUCLEOTIDE SEQUENCE [LARGE SCALE GENOMIC DNA]</scope>
    <source>
        <strain evidence="3">SLH14081</strain>
    </source>
</reference>
<dbReference type="VEuPathDB" id="FungiDB:BDBG_04677"/>